<evidence type="ECO:0000259" key="8">
    <source>
        <dbReference type="PROSITE" id="PS50943"/>
    </source>
</evidence>
<dbReference type="SMART" id="SM00306">
    <property type="entry name" value="HintN"/>
    <property type="match status" value="1"/>
</dbReference>
<dbReference type="InterPro" id="IPR004403">
    <property type="entry name" value="Peptide_chain-rel_eRF1/aRF1"/>
</dbReference>
<dbReference type="Proteomes" id="UP000675968">
    <property type="component" value="Unassembled WGS sequence"/>
</dbReference>
<evidence type="ECO:0000313" key="9">
    <source>
        <dbReference type="EMBL" id="MBS3061082.1"/>
    </source>
</evidence>
<comment type="caution">
    <text evidence="9">The sequence shown here is derived from an EMBL/GenBank/DDBJ whole genome shotgun (WGS) entry which is preliminary data.</text>
</comment>
<dbReference type="Gene3D" id="1.10.260.40">
    <property type="entry name" value="lambda repressor-like DNA-binding domains"/>
    <property type="match status" value="1"/>
</dbReference>
<dbReference type="InterPro" id="IPR027434">
    <property type="entry name" value="Homing_endonucl"/>
</dbReference>
<dbReference type="SUPFAM" id="SSF53137">
    <property type="entry name" value="Translational machinery components"/>
    <property type="match status" value="2"/>
</dbReference>
<dbReference type="GO" id="GO:0004519">
    <property type="term" value="F:endonuclease activity"/>
    <property type="evidence" value="ECO:0007669"/>
    <property type="project" value="InterPro"/>
</dbReference>
<dbReference type="Pfam" id="PF14528">
    <property type="entry name" value="LAGLIDADG_3"/>
    <property type="match status" value="1"/>
</dbReference>
<reference evidence="9" key="1">
    <citation type="submission" date="2021-03" db="EMBL/GenBank/DDBJ databases">
        <authorList>
            <person name="Jaffe A."/>
        </authorList>
    </citation>
    <scope>NUCLEOTIDE SEQUENCE</scope>
    <source>
        <strain evidence="9">RIFCSPLOWO2_01_FULL_AR10_48_17</strain>
    </source>
</reference>
<evidence type="ECO:0000313" key="10">
    <source>
        <dbReference type="Proteomes" id="UP000675968"/>
    </source>
</evidence>
<dbReference type="Gene3D" id="3.10.28.10">
    <property type="entry name" value="Homing endonucleases"/>
    <property type="match status" value="1"/>
</dbReference>
<dbReference type="InterPro" id="IPR029064">
    <property type="entry name" value="Ribosomal_eL30-like_sf"/>
</dbReference>
<dbReference type="InterPro" id="IPR003587">
    <property type="entry name" value="Hint_dom_N"/>
</dbReference>
<sequence>MKSQLEEVNEAEVAVFKKNLKKMEQYRGRGTELISVYIPENADRGSVMGQLTEELSQSSNIKSPSTRKNVQGALRKISQFLKSIDFKIPARGIVVFAGNVSPVEGRSDLRLFTIHPPKDLKTKLYWCDSQFHLEPLKDMVKSTDIYAIIVLDKREATVAVLTGKKFDIVGHFTSMVAGKSRAGGQCLSSDTLIPLPDGDIIEMKDTHNPLGVLSGDFEKSSIIPSAVTDKWETEKTPLKIVTKYPRFEIQSSKDHTFFVLENGKVIEKKAENLKVKDRLLFPEKITIFGKYQPLQTQFFNSYQISKAGRELLIAKRLEKKWGQTQFGKRIGITQTGVSIVERAKSNIRHDLLIQYLLALEIPFESFVYTYCTPLQNHRLPPILDIPLAQFIGYWIGDGNTEKERVCLSEQDPQLSNYYAEHAKKLFNANVQVKHRKEKGYFETRIYGKPIVKFLQSEFPEKHGALESEIPKKVLRSPDNVVAAFLKGIFDAEGYVSDRGLGLGINNKKLAKQLQLALLRFGIITSVHPYDNRRNPYSKNIRYTLQTRETRSLELFQKQIGFSSEAKNKKLNAHIQKGNTRSVVRQIPTPGSEVRKIIEKNGWKKQRFISSNMYLQDRRNISKQAFERTILAKTKTNPTLYQEIEKIAEQELMPVEIFRITGSDTPISMVDISVQNQNFVAGGLIVHNSSVRFEHLREEAAKDFFKKVSEKTNQIFSDYQDKLKGLIIGGPGRTKHEFLERELLDYRLKEKIMGILDCSYTDESGIREIVQKSEDLLKDAEITHERQIVNEFFEKIVKGDLATYGQKEVENALDIGKASILLISEALEWIVLKKRCDKEDFDEEIIIKDPLNFDESKERCSKCGGPIEILEQVDYVDWMMEKTKSIGAETRVISRETPEGETFFKGFGGIGAILRYK</sequence>
<dbReference type="PRINTS" id="PR00379">
    <property type="entry name" value="INTEIN"/>
</dbReference>
<organism evidence="9 10">
    <name type="scientific">Candidatus Iainarchaeum sp</name>
    <dbReference type="NCBI Taxonomy" id="3101447"/>
    <lineage>
        <taxon>Archaea</taxon>
        <taxon>Candidatus Iainarchaeota</taxon>
        <taxon>Candidatus Iainarchaeia</taxon>
        <taxon>Candidatus Iainarchaeales</taxon>
        <taxon>Candidatus Iainarchaeaceae</taxon>
        <taxon>Candidatus Iainarchaeum</taxon>
    </lineage>
</organism>
<dbReference type="GO" id="GO:0016539">
    <property type="term" value="P:intein-mediated protein splicing"/>
    <property type="evidence" value="ECO:0007669"/>
    <property type="project" value="InterPro"/>
</dbReference>
<dbReference type="InterPro" id="IPR005142">
    <property type="entry name" value="eRF1_3"/>
</dbReference>
<evidence type="ECO:0000256" key="2">
    <source>
        <dbReference type="ARBA" id="ARBA00005326"/>
    </source>
</evidence>
<dbReference type="SMART" id="SM00530">
    <property type="entry name" value="HTH_XRE"/>
    <property type="match status" value="1"/>
</dbReference>
<dbReference type="InterPro" id="IPR004860">
    <property type="entry name" value="LAGLIDADG_dom"/>
</dbReference>
<dbReference type="CDD" id="cd00093">
    <property type="entry name" value="HTH_XRE"/>
    <property type="match status" value="1"/>
</dbReference>
<dbReference type="Gene3D" id="3.30.960.10">
    <property type="entry name" value="eRF1 domain 1"/>
    <property type="match status" value="1"/>
</dbReference>
<dbReference type="SUPFAM" id="SSF55315">
    <property type="entry name" value="L30e-like"/>
    <property type="match status" value="1"/>
</dbReference>
<proteinExistence type="inferred from homology"/>
<dbReference type="CDD" id="cd00081">
    <property type="entry name" value="Hint"/>
    <property type="match status" value="1"/>
</dbReference>
<dbReference type="SUPFAM" id="SSF55608">
    <property type="entry name" value="Homing endonucleases"/>
    <property type="match status" value="1"/>
</dbReference>
<accession>A0A8T4L5D3</accession>
<evidence type="ECO:0000256" key="1">
    <source>
        <dbReference type="ARBA" id="ARBA00004496"/>
    </source>
</evidence>
<evidence type="ECO:0000256" key="3">
    <source>
        <dbReference type="ARBA" id="ARBA00022490"/>
    </source>
</evidence>
<dbReference type="GO" id="GO:0003747">
    <property type="term" value="F:translation release factor activity"/>
    <property type="evidence" value="ECO:0007669"/>
    <property type="project" value="InterPro"/>
</dbReference>
<name>A0A8T4L5D3_9ARCH</name>
<dbReference type="Gene3D" id="3.30.1330.30">
    <property type="match status" value="1"/>
</dbReference>
<keyword evidence="4" id="KW-0068">Autocatalytic cleavage</keyword>
<dbReference type="GO" id="GO:0005737">
    <property type="term" value="C:cytoplasm"/>
    <property type="evidence" value="ECO:0007669"/>
    <property type="project" value="UniProtKB-SubCell"/>
</dbReference>
<evidence type="ECO:0000259" key="7">
    <source>
        <dbReference type="PROSITE" id="PS50819"/>
    </source>
</evidence>
<dbReference type="InterPro" id="IPR024049">
    <property type="entry name" value="eRF1_1_sf"/>
</dbReference>
<keyword evidence="3" id="KW-0963">Cytoplasm</keyword>
<dbReference type="Pfam" id="PF03464">
    <property type="entry name" value="eRF1_2"/>
    <property type="match status" value="1"/>
</dbReference>
<dbReference type="GO" id="GO:0003677">
    <property type="term" value="F:DNA binding"/>
    <property type="evidence" value="ECO:0007669"/>
    <property type="project" value="InterPro"/>
</dbReference>
<dbReference type="SUPFAM" id="SSF47413">
    <property type="entry name" value="lambda repressor-like DNA-binding domains"/>
    <property type="match status" value="1"/>
</dbReference>
<dbReference type="Pfam" id="PF03463">
    <property type="entry name" value="eRF1_1"/>
    <property type="match status" value="1"/>
</dbReference>
<dbReference type="InterPro" id="IPR042226">
    <property type="entry name" value="eFR1_2_sf"/>
</dbReference>
<feature type="domain" description="DOD-type homing endonuclease" evidence="7">
    <location>
        <begin position="390"/>
        <end position="522"/>
    </location>
</feature>
<comment type="subcellular location">
    <subcellularLocation>
        <location evidence="1">Cytoplasm</location>
    </subcellularLocation>
</comment>
<dbReference type="InterPro" id="IPR030934">
    <property type="entry name" value="Intein_C"/>
</dbReference>
<dbReference type="InterPro" id="IPR005140">
    <property type="entry name" value="eRF1_Pelota-like_N"/>
</dbReference>
<evidence type="ECO:0000256" key="4">
    <source>
        <dbReference type="ARBA" id="ARBA00022813"/>
    </source>
</evidence>
<dbReference type="InterPro" id="IPR001387">
    <property type="entry name" value="Cro/C1-type_HTH"/>
</dbReference>
<comment type="similarity">
    <text evidence="2">Belongs to the eukaryotic release factor 1 family.</text>
</comment>
<dbReference type="Gene3D" id="3.30.420.60">
    <property type="entry name" value="eRF1 domain 2"/>
    <property type="match status" value="2"/>
</dbReference>
<keyword evidence="6" id="KW-0651">Protein splicing</keyword>
<reference evidence="9" key="2">
    <citation type="submission" date="2021-05" db="EMBL/GenBank/DDBJ databases">
        <title>Protein family content uncovers lineage relationships and bacterial pathway maintenance mechanisms in DPANN archaea.</title>
        <authorList>
            <person name="Castelle C.J."/>
            <person name="Meheust R."/>
            <person name="Jaffe A.L."/>
            <person name="Seitz K."/>
            <person name="Gong X."/>
            <person name="Baker B.J."/>
            <person name="Banfield J.F."/>
        </authorList>
    </citation>
    <scope>NUCLEOTIDE SEQUENCE</scope>
    <source>
        <strain evidence="9">RIFCSPLOWO2_01_FULL_AR10_48_17</strain>
    </source>
</reference>
<dbReference type="NCBIfam" id="TIGR03676">
    <property type="entry name" value="aRF1_eRF1"/>
    <property type="match status" value="1"/>
</dbReference>
<dbReference type="SMART" id="SM01194">
    <property type="entry name" value="eRF1_1"/>
    <property type="match status" value="1"/>
</dbReference>
<dbReference type="SUPFAM" id="SSF51294">
    <property type="entry name" value="Hedgehog/intein (Hint) domain"/>
    <property type="match status" value="1"/>
</dbReference>
<dbReference type="PROSITE" id="PS50818">
    <property type="entry name" value="INTEIN_C_TER"/>
    <property type="match status" value="1"/>
</dbReference>
<dbReference type="AlphaFoldDB" id="A0A8T4L5D3"/>
<dbReference type="PANTHER" id="PTHR10113">
    <property type="entry name" value="PEPTIDE CHAIN RELEASE FACTOR SUBUNIT 1"/>
    <property type="match status" value="1"/>
</dbReference>
<dbReference type="PROSITE" id="PS50819">
    <property type="entry name" value="INTEIN_ENDONUCLEASE"/>
    <property type="match status" value="1"/>
</dbReference>
<keyword evidence="5" id="KW-0648">Protein biosynthesis</keyword>
<dbReference type="InterPro" id="IPR006141">
    <property type="entry name" value="Intein_N"/>
</dbReference>
<evidence type="ECO:0000256" key="5">
    <source>
        <dbReference type="ARBA" id="ARBA00022917"/>
    </source>
</evidence>
<dbReference type="InterPro" id="IPR036844">
    <property type="entry name" value="Hint_dom_sf"/>
</dbReference>
<dbReference type="EMBL" id="JAGVWC010000006">
    <property type="protein sequence ID" value="MBS3061082.1"/>
    <property type="molecule type" value="Genomic_DNA"/>
</dbReference>
<dbReference type="InterPro" id="IPR004042">
    <property type="entry name" value="Intein_endonuc_central"/>
</dbReference>
<dbReference type="SUPFAM" id="SSF55481">
    <property type="entry name" value="N-terminal domain of eukaryotic peptide chain release factor subunit 1, ERF1"/>
    <property type="match status" value="1"/>
</dbReference>
<dbReference type="InterPro" id="IPR005141">
    <property type="entry name" value="eRF1_2"/>
</dbReference>
<evidence type="ECO:0000256" key="6">
    <source>
        <dbReference type="ARBA" id="ARBA00023000"/>
    </source>
</evidence>
<protein>
    <submittedName>
        <fullName evidence="9">Peptide chain release factor aRF-1</fullName>
    </submittedName>
</protein>
<dbReference type="Gene3D" id="2.170.16.10">
    <property type="entry name" value="Hedgehog/Intein (Hint) domain"/>
    <property type="match status" value="2"/>
</dbReference>
<dbReference type="InterPro" id="IPR010982">
    <property type="entry name" value="Lambda_DNA-bd_dom_sf"/>
</dbReference>
<dbReference type="InterPro" id="IPR006142">
    <property type="entry name" value="INTEIN"/>
</dbReference>
<dbReference type="PROSITE" id="PS50943">
    <property type="entry name" value="HTH_CROC1"/>
    <property type="match status" value="1"/>
</dbReference>
<dbReference type="PROSITE" id="PS50817">
    <property type="entry name" value="INTEIN_N_TER"/>
    <property type="match status" value="1"/>
</dbReference>
<feature type="domain" description="HTH cro/C1-type" evidence="8">
    <location>
        <begin position="312"/>
        <end position="366"/>
    </location>
</feature>
<dbReference type="Pfam" id="PF03465">
    <property type="entry name" value="eRF1_3"/>
    <property type="match status" value="1"/>
</dbReference>
<gene>
    <name evidence="9" type="primary">prf1</name>
    <name evidence="9" type="ORF">J4215_00705</name>
</gene>